<sequence>MQLLVLLLSQVAVVTAIAGCLSDRDKDHRLRQNCTAAGFSDLPEGVEPETQVLLFPANRFSALSWTSFQIFSNIYEIDLTANEVPRPLYPPHLNIDGALTQSDASVVLQVPEVPPSPAAVLTRLSVLRLGSNRLTGLAGGSFTACPALIELYLENNSIAALSDHAFSGLDKLEILDLTYNQISVLPGLMMRPLVAIETLYLEANQIQLVPDDWFSPKEEVLYLYLSANPWACSCSLGYLRRYMDDYELNFYVRDGRDIRSAPDSVVCDSPERHRSVPLVSIEESDLCPAELPPRGDLLPVLTERPHLTTPAPQPPPSPSPPPAETTLPPTAPPHEVVSWIWIQNFTRFHVWSYSSDSEETGGVLQVWPEETVTPPEDQTWSRNPTSTSRTPTSRTSTSRTPTSRTSTIRTWTPTTGTSTSRPSAAAVGGATARPSRRGGVSVRWVSAAAAGVFCVWLFAGCVLLCTVSAACTFLTLVKMVTWYREVYTPLAAAQRAGHEERVLLRPVGMEGGAGGAGEAGGVRALYRSVLFIHRDTTEGGAAGGVRGEESGVYRKTMFRLLSREEEVQGWREVMEECRTRPQEGGGGASRKRYSVILREEREGSAGRREELDWVVGGWEVSRGRGEEGEGLRSSWGEWLAQYLPSMPWSVTTPSQMK</sequence>
<dbReference type="AlphaFoldDB" id="A0A834FCI2"/>
<reference evidence="8" key="1">
    <citation type="journal article" name="BMC Genomics">
        <title>Long-read sequencing and de novo genome assembly of marine medaka (Oryzias melastigma).</title>
        <authorList>
            <person name="Liang P."/>
            <person name="Saqib H.S.A."/>
            <person name="Ni X."/>
            <person name="Shen Y."/>
        </authorList>
    </citation>
    <scope>NUCLEOTIDE SEQUENCE</scope>
    <source>
        <strain evidence="8">Bigg-433</strain>
    </source>
</reference>
<dbReference type="EMBL" id="WKFB01000159">
    <property type="protein sequence ID" value="KAF6733400.1"/>
    <property type="molecule type" value="Genomic_DNA"/>
</dbReference>
<feature type="region of interest" description="Disordered" evidence="4">
    <location>
        <begin position="305"/>
        <end position="331"/>
    </location>
</feature>
<proteinExistence type="predicted"/>
<dbReference type="InterPro" id="IPR001611">
    <property type="entry name" value="Leu-rich_rpt"/>
</dbReference>
<organism evidence="8 9">
    <name type="scientific">Oryzias melastigma</name>
    <name type="common">Marine medaka</name>
    <dbReference type="NCBI Taxonomy" id="30732"/>
    <lineage>
        <taxon>Eukaryota</taxon>
        <taxon>Metazoa</taxon>
        <taxon>Chordata</taxon>
        <taxon>Craniata</taxon>
        <taxon>Vertebrata</taxon>
        <taxon>Euteleostomi</taxon>
        <taxon>Actinopterygii</taxon>
        <taxon>Neopterygii</taxon>
        <taxon>Teleostei</taxon>
        <taxon>Neoteleostei</taxon>
        <taxon>Acanthomorphata</taxon>
        <taxon>Ovalentaria</taxon>
        <taxon>Atherinomorphae</taxon>
        <taxon>Beloniformes</taxon>
        <taxon>Adrianichthyidae</taxon>
        <taxon>Oryziinae</taxon>
        <taxon>Oryzias</taxon>
    </lineage>
</organism>
<keyword evidence="5" id="KW-0472">Membrane</keyword>
<feature type="transmembrane region" description="Helical" evidence="5">
    <location>
        <begin position="444"/>
        <end position="477"/>
    </location>
</feature>
<name>A0A834FCI2_ORYME</name>
<dbReference type="SUPFAM" id="SSF52058">
    <property type="entry name" value="L domain-like"/>
    <property type="match status" value="1"/>
</dbReference>
<dbReference type="Pfam" id="PF13855">
    <property type="entry name" value="LRR_8"/>
    <property type="match status" value="1"/>
</dbReference>
<feature type="chain" id="PRO_5032833658" evidence="6">
    <location>
        <begin position="17"/>
        <end position="657"/>
    </location>
</feature>
<dbReference type="PROSITE" id="PS51450">
    <property type="entry name" value="LRR"/>
    <property type="match status" value="1"/>
</dbReference>
<evidence type="ECO:0000313" key="9">
    <source>
        <dbReference type="Proteomes" id="UP000646548"/>
    </source>
</evidence>
<keyword evidence="2 6" id="KW-0732">Signal</keyword>
<feature type="compositionally biased region" description="Low complexity" evidence="4">
    <location>
        <begin position="380"/>
        <end position="423"/>
    </location>
</feature>
<gene>
    <name evidence="8" type="ORF">FQA47_004142</name>
</gene>
<evidence type="ECO:0000256" key="1">
    <source>
        <dbReference type="ARBA" id="ARBA00022614"/>
    </source>
</evidence>
<dbReference type="InterPro" id="IPR032675">
    <property type="entry name" value="LRR_dom_sf"/>
</dbReference>
<dbReference type="PANTHER" id="PTHR24366:SF161">
    <property type="entry name" value="TIR DOMAIN-CONTAINING PROTEIN"/>
    <property type="match status" value="1"/>
</dbReference>
<feature type="domain" description="LRRCT" evidence="7">
    <location>
        <begin position="228"/>
        <end position="288"/>
    </location>
</feature>
<evidence type="ECO:0000313" key="8">
    <source>
        <dbReference type="EMBL" id="KAF6733400.1"/>
    </source>
</evidence>
<dbReference type="Proteomes" id="UP000646548">
    <property type="component" value="Unassembled WGS sequence"/>
</dbReference>
<dbReference type="InterPro" id="IPR003591">
    <property type="entry name" value="Leu-rich_rpt_typical-subtyp"/>
</dbReference>
<keyword evidence="1" id="KW-0433">Leucine-rich repeat</keyword>
<evidence type="ECO:0000256" key="2">
    <source>
        <dbReference type="ARBA" id="ARBA00022729"/>
    </source>
</evidence>
<keyword evidence="5" id="KW-1133">Transmembrane helix</keyword>
<dbReference type="PANTHER" id="PTHR24366">
    <property type="entry name" value="IG(IMMUNOGLOBULIN) AND LRR(LEUCINE RICH REPEAT) DOMAINS"/>
    <property type="match status" value="1"/>
</dbReference>
<dbReference type="SMART" id="SM00369">
    <property type="entry name" value="LRR_TYP"/>
    <property type="match status" value="4"/>
</dbReference>
<evidence type="ECO:0000256" key="4">
    <source>
        <dbReference type="SAM" id="MobiDB-lite"/>
    </source>
</evidence>
<comment type="caution">
    <text evidence="8">The sequence shown here is derived from an EMBL/GenBank/DDBJ whole genome shotgun (WGS) entry which is preliminary data.</text>
</comment>
<evidence type="ECO:0000256" key="3">
    <source>
        <dbReference type="ARBA" id="ARBA00022737"/>
    </source>
</evidence>
<evidence type="ECO:0000256" key="6">
    <source>
        <dbReference type="SAM" id="SignalP"/>
    </source>
</evidence>
<feature type="signal peptide" evidence="6">
    <location>
        <begin position="1"/>
        <end position="16"/>
    </location>
</feature>
<keyword evidence="3" id="KW-0677">Repeat</keyword>
<evidence type="ECO:0000256" key="5">
    <source>
        <dbReference type="SAM" id="Phobius"/>
    </source>
</evidence>
<feature type="region of interest" description="Disordered" evidence="4">
    <location>
        <begin position="371"/>
        <end position="432"/>
    </location>
</feature>
<dbReference type="SMART" id="SM00082">
    <property type="entry name" value="LRRCT"/>
    <property type="match status" value="1"/>
</dbReference>
<dbReference type="InterPro" id="IPR000483">
    <property type="entry name" value="Cys-rich_flank_reg_C"/>
</dbReference>
<keyword evidence="5" id="KW-0812">Transmembrane</keyword>
<accession>A0A834FCI2</accession>
<protein>
    <submittedName>
        <fullName evidence="8">Platelet glycoprotein Ib alpha chain</fullName>
    </submittedName>
</protein>
<evidence type="ECO:0000259" key="7">
    <source>
        <dbReference type="SMART" id="SM00082"/>
    </source>
</evidence>
<feature type="compositionally biased region" description="Pro residues" evidence="4">
    <location>
        <begin position="311"/>
        <end position="323"/>
    </location>
</feature>
<dbReference type="Gene3D" id="3.80.10.10">
    <property type="entry name" value="Ribonuclease Inhibitor"/>
    <property type="match status" value="1"/>
</dbReference>